<sequence>MQKVVNALKDDIATFIKDKGKVNFVCFTGDLIAQGQHAWQGENQLEMAMDSFITPILKITDLDASHFLIVPGNHDVDTTAIDAVIEAGLLTKLKSKDAINTFIDSELKDTHNARILPFYKFLQDFQSEAVWKHPKGLGAAFIKQVSDTSIGFACLDSAWRAAGKGAEDKRKLVIGQRQVERAYASISSCNIKIALMHHPLDWLIDEDQDSVEVALRKFDIVLSGHLHNSWDKQVIGPKQSTLFSSGGSIFQGRSYFNGYSLLSINPFIKEVNVYFREYYDERDSFDEALRICSNGHYNWQLNCSNPAMQNAYKVAKPLKDGFTEKINKDLLTHIIDKSAPQKFEELFVSQPLSKQSEYQKEEEDQQEHVDIDDLIRGNENLVLLGKKELGKSTILNYITLKYLSEFGERKKIPFIIDLKKRLQGIEPIEKSMQSFVSKHTLPEEYLTVEQIKQLLNAGQCVVQFDNYDYYQPKQHEYLRAFTLTYPTNRFIFTMNEDIFHTVKADELHDFGCAYEKIYMHTFSRHAIRKIASKWFDGRTVDLDQLLDRVMLYLRCVGMPRTPFNVSLILAICSNYQEDFIPVNEASVMERFMEIILEKLSPNDTYRSTYDFSFKEDFLAYIAWKIVSAPNSQITKEDFLKLATQYFDDMDLSLVESKFGKLFFDKQILTENEGMVYFRYHCLFEYYLAKRAIVDNEALEWMLRDENYLQCSNELCFIAGIQRNRKDILTRIEGKLEPFVEKYLHLLANLESFSLRLEMEADAEGLKQELRENKLSEEEHDSLVDVPDNGREAVRPKVIKAETSPFEGRVFFKTLHLYGRIIKNNERADKNTKLNSLKKCIQGYRVFLATMIEMINHHHSRGANTEVRDERNEDIEFLYDLLSITAPIVVQNIAAESIGTAKLAKTVKQVMDAEANEFSKFMYVFLYADLKMPNFLQELAKFAEEVKNRDLLKLVLFKLMFYYHTRYVRGSNETTLENIIGDCVLALQRLPKNKKTDVLAELRKKDVRVPKLLQEVGSLD</sequence>
<evidence type="ECO:0000259" key="1">
    <source>
        <dbReference type="Pfam" id="PF00149"/>
    </source>
</evidence>
<dbReference type="Proteomes" id="UP000245702">
    <property type="component" value="Unassembled WGS sequence"/>
</dbReference>
<keyword evidence="4" id="KW-1185">Reference proteome</keyword>
<evidence type="ECO:0000313" key="3">
    <source>
        <dbReference type="EMBL" id="CVK18421.1"/>
    </source>
</evidence>
<feature type="domain" description="Calcineurin-like phosphoesterase" evidence="1">
    <location>
        <begin position="15"/>
        <end position="228"/>
    </location>
</feature>
<name>A0ABP2C3Z3_9FIRM</name>
<gene>
    <name evidence="3" type="ORF">SSPH_01059</name>
</gene>
<reference evidence="3 4" key="1">
    <citation type="submission" date="2016-01" db="EMBL/GenBank/DDBJ databases">
        <authorList>
            <person name="Brown R."/>
        </authorList>
    </citation>
    <scope>NUCLEOTIDE SEQUENCE [LARGE SCALE GENOMIC DNA]</scope>
    <source>
        <strain evidence="3">Sporomusa sphaeroides DSM 2875</strain>
    </source>
</reference>
<dbReference type="SUPFAM" id="SSF56300">
    <property type="entry name" value="Metallo-dependent phosphatases"/>
    <property type="match status" value="1"/>
</dbReference>
<dbReference type="InterPro" id="IPR057123">
    <property type="entry name" value="STAND_NTPase4_dom"/>
</dbReference>
<dbReference type="Gene3D" id="3.60.21.10">
    <property type="match status" value="1"/>
</dbReference>
<feature type="domain" description="STAND NTPase 4 small alpha/beta" evidence="2">
    <location>
        <begin position="632"/>
        <end position="687"/>
    </location>
</feature>
<dbReference type="InterPro" id="IPR004843">
    <property type="entry name" value="Calcineurin-like_PHP"/>
</dbReference>
<dbReference type="SUPFAM" id="SSF52540">
    <property type="entry name" value="P-loop containing nucleoside triphosphate hydrolases"/>
    <property type="match status" value="1"/>
</dbReference>
<dbReference type="EMBL" id="FCOW01000004">
    <property type="protein sequence ID" value="CVK18421.1"/>
    <property type="molecule type" value="Genomic_DNA"/>
</dbReference>
<evidence type="ECO:0008006" key="5">
    <source>
        <dbReference type="Google" id="ProtNLM"/>
    </source>
</evidence>
<proteinExistence type="predicted"/>
<dbReference type="Pfam" id="PF24406">
    <property type="entry name" value="nSTAND_NTPase4"/>
    <property type="match status" value="1"/>
</dbReference>
<dbReference type="InterPro" id="IPR027417">
    <property type="entry name" value="P-loop_NTPase"/>
</dbReference>
<comment type="caution">
    <text evidence="3">The sequence shown here is derived from an EMBL/GenBank/DDBJ whole genome shotgun (WGS) entry which is preliminary data.</text>
</comment>
<accession>A0ABP2C3Z3</accession>
<dbReference type="InterPro" id="IPR029052">
    <property type="entry name" value="Metallo-depent_PP-like"/>
</dbReference>
<organism evidence="3 4">
    <name type="scientific">Sporomusa sphaeroides DSM 2875</name>
    <dbReference type="NCBI Taxonomy" id="1337886"/>
    <lineage>
        <taxon>Bacteria</taxon>
        <taxon>Bacillati</taxon>
        <taxon>Bacillota</taxon>
        <taxon>Negativicutes</taxon>
        <taxon>Selenomonadales</taxon>
        <taxon>Sporomusaceae</taxon>
        <taxon>Sporomusa</taxon>
    </lineage>
</organism>
<protein>
    <recommendedName>
        <fullName evidence="5">Calcineurin-like phosphoesterase domain-containing protein</fullName>
    </recommendedName>
</protein>
<evidence type="ECO:0000313" key="4">
    <source>
        <dbReference type="Proteomes" id="UP000245702"/>
    </source>
</evidence>
<dbReference type="Pfam" id="PF00149">
    <property type="entry name" value="Metallophos"/>
    <property type="match status" value="1"/>
</dbReference>
<dbReference type="Gene3D" id="3.40.50.300">
    <property type="entry name" value="P-loop containing nucleotide triphosphate hydrolases"/>
    <property type="match status" value="1"/>
</dbReference>
<evidence type="ECO:0000259" key="2">
    <source>
        <dbReference type="Pfam" id="PF24406"/>
    </source>
</evidence>